<dbReference type="PROSITE" id="PS01081">
    <property type="entry name" value="HTH_TETR_1"/>
    <property type="match status" value="1"/>
</dbReference>
<accession>A0A3E0W3L1</accession>
<dbReference type="Gene3D" id="1.10.357.10">
    <property type="entry name" value="Tetracycline Repressor, domain 2"/>
    <property type="match status" value="1"/>
</dbReference>
<evidence type="ECO:0000259" key="5">
    <source>
        <dbReference type="PROSITE" id="PS50977"/>
    </source>
</evidence>
<dbReference type="GO" id="GO:0003700">
    <property type="term" value="F:DNA-binding transcription factor activity"/>
    <property type="evidence" value="ECO:0007669"/>
    <property type="project" value="TreeGrafter"/>
</dbReference>
<dbReference type="PANTHER" id="PTHR30055:SF234">
    <property type="entry name" value="HTH-TYPE TRANSCRIPTIONAL REGULATOR BETI"/>
    <property type="match status" value="1"/>
</dbReference>
<evidence type="ECO:0000256" key="1">
    <source>
        <dbReference type="ARBA" id="ARBA00023015"/>
    </source>
</evidence>
<evidence type="ECO:0000256" key="4">
    <source>
        <dbReference type="PROSITE-ProRule" id="PRU00335"/>
    </source>
</evidence>
<dbReference type="InterPro" id="IPR009057">
    <property type="entry name" value="Homeodomain-like_sf"/>
</dbReference>
<dbReference type="EMBL" id="NBXB01000013">
    <property type="protein sequence ID" value="RFA16103.1"/>
    <property type="molecule type" value="Genomic_DNA"/>
</dbReference>
<dbReference type="OrthoDB" id="8688418at2"/>
<dbReference type="SUPFAM" id="SSF46689">
    <property type="entry name" value="Homeodomain-like"/>
    <property type="match status" value="1"/>
</dbReference>
<dbReference type="PROSITE" id="PS50977">
    <property type="entry name" value="HTH_TETR_2"/>
    <property type="match status" value="1"/>
</dbReference>
<keyword evidence="2 4" id="KW-0238">DNA-binding</keyword>
<evidence type="ECO:0000256" key="2">
    <source>
        <dbReference type="ARBA" id="ARBA00023125"/>
    </source>
</evidence>
<organism evidence="6 7">
    <name type="scientific">Subtercola boreus</name>
    <dbReference type="NCBI Taxonomy" id="120213"/>
    <lineage>
        <taxon>Bacteria</taxon>
        <taxon>Bacillati</taxon>
        <taxon>Actinomycetota</taxon>
        <taxon>Actinomycetes</taxon>
        <taxon>Micrococcales</taxon>
        <taxon>Microbacteriaceae</taxon>
        <taxon>Subtercola</taxon>
    </lineage>
</organism>
<feature type="DNA-binding region" description="H-T-H motif" evidence="4">
    <location>
        <begin position="38"/>
        <end position="57"/>
    </location>
</feature>
<dbReference type="GO" id="GO:0000976">
    <property type="term" value="F:transcription cis-regulatory region binding"/>
    <property type="evidence" value="ECO:0007669"/>
    <property type="project" value="TreeGrafter"/>
</dbReference>
<gene>
    <name evidence="6" type="ORF">B7R22_04380</name>
</gene>
<sequence length="206" mass="22684">MNIPSELGLRDRKRIETRARLELAAVTLALRDGLAPATVDAISEEAGVSPRTFFNYFDSKEDAVLGVRDFQLTSQTIGLYTVRADGSELVSSVVRLLLAVIAPMIGETDLREQRMNLVKAHPELLSRQLNQMTRMADELIAAVRTLVESDPDPSPRETNAEMLLALCGSGVRIAIREWVATGSTTPPEQLESRAVSLVREVTKKIQ</sequence>
<dbReference type="PANTHER" id="PTHR30055">
    <property type="entry name" value="HTH-TYPE TRANSCRIPTIONAL REGULATOR RUTR"/>
    <property type="match status" value="1"/>
</dbReference>
<keyword evidence="1" id="KW-0805">Transcription regulation</keyword>
<dbReference type="InterPro" id="IPR050109">
    <property type="entry name" value="HTH-type_TetR-like_transc_reg"/>
</dbReference>
<reference evidence="6 7" key="1">
    <citation type="submission" date="2017-04" db="EMBL/GenBank/DDBJ databases">
        <title>Comparative genome analysis of Subtercola boreus.</title>
        <authorList>
            <person name="Cho Y.-J."/>
            <person name="Cho A."/>
            <person name="Kim O.-S."/>
            <person name="Lee J.-I."/>
        </authorList>
    </citation>
    <scope>NUCLEOTIDE SEQUENCE [LARGE SCALE GENOMIC DNA]</scope>
    <source>
        <strain evidence="6 7">P27479</strain>
    </source>
</reference>
<protein>
    <recommendedName>
        <fullName evidence="5">HTH tetR-type domain-containing protein</fullName>
    </recommendedName>
</protein>
<comment type="caution">
    <text evidence="6">The sequence shown here is derived from an EMBL/GenBank/DDBJ whole genome shotgun (WGS) entry which is preliminary data.</text>
</comment>
<dbReference type="RefSeq" id="WP_116410597.1">
    <property type="nucleotide sequence ID" value="NZ_NBXB01000013.1"/>
</dbReference>
<dbReference type="InterPro" id="IPR023772">
    <property type="entry name" value="DNA-bd_HTH_TetR-type_CS"/>
</dbReference>
<proteinExistence type="predicted"/>
<dbReference type="Proteomes" id="UP000256541">
    <property type="component" value="Unassembled WGS sequence"/>
</dbReference>
<name>A0A3E0W3L1_9MICO</name>
<dbReference type="Pfam" id="PF00440">
    <property type="entry name" value="TetR_N"/>
    <property type="match status" value="1"/>
</dbReference>
<dbReference type="InterPro" id="IPR001647">
    <property type="entry name" value="HTH_TetR"/>
</dbReference>
<evidence type="ECO:0000256" key="3">
    <source>
        <dbReference type="ARBA" id="ARBA00023163"/>
    </source>
</evidence>
<keyword evidence="3" id="KW-0804">Transcription</keyword>
<evidence type="ECO:0000313" key="6">
    <source>
        <dbReference type="EMBL" id="RFA16103.1"/>
    </source>
</evidence>
<dbReference type="AlphaFoldDB" id="A0A3E0W3L1"/>
<evidence type="ECO:0000313" key="7">
    <source>
        <dbReference type="Proteomes" id="UP000256541"/>
    </source>
</evidence>
<feature type="domain" description="HTH tetR-type" evidence="5">
    <location>
        <begin position="15"/>
        <end position="75"/>
    </location>
</feature>